<accession>A0A2S6N0X3</accession>
<keyword evidence="3" id="KW-1185">Reference proteome</keyword>
<organism evidence="2 3">
    <name type="scientific">Rhodopila globiformis</name>
    <name type="common">Rhodopseudomonas globiformis</name>
    <dbReference type="NCBI Taxonomy" id="1071"/>
    <lineage>
        <taxon>Bacteria</taxon>
        <taxon>Pseudomonadati</taxon>
        <taxon>Pseudomonadota</taxon>
        <taxon>Alphaproteobacteria</taxon>
        <taxon>Acetobacterales</taxon>
        <taxon>Acetobacteraceae</taxon>
        <taxon>Rhodopila</taxon>
    </lineage>
</organism>
<feature type="compositionally biased region" description="Basic and acidic residues" evidence="1">
    <location>
        <begin position="280"/>
        <end position="291"/>
    </location>
</feature>
<feature type="compositionally biased region" description="Low complexity" evidence="1">
    <location>
        <begin position="294"/>
        <end position="303"/>
    </location>
</feature>
<gene>
    <name evidence="2" type="ORF">CCS01_24515</name>
</gene>
<dbReference type="Proteomes" id="UP000239724">
    <property type="component" value="Unassembled WGS sequence"/>
</dbReference>
<dbReference type="EMBL" id="NHRY01000245">
    <property type="protein sequence ID" value="PPQ28277.1"/>
    <property type="molecule type" value="Genomic_DNA"/>
</dbReference>
<evidence type="ECO:0000256" key="1">
    <source>
        <dbReference type="SAM" id="MobiDB-lite"/>
    </source>
</evidence>
<feature type="region of interest" description="Disordered" evidence="1">
    <location>
        <begin position="274"/>
        <end position="330"/>
    </location>
</feature>
<reference evidence="2 3" key="1">
    <citation type="journal article" date="2018" name="Arch. Microbiol.">
        <title>New insights into the metabolic potential of the phototrophic purple bacterium Rhodopila globiformis DSM 161(T) from its draft genome sequence and evidence for a vanadium-dependent nitrogenase.</title>
        <authorList>
            <person name="Imhoff J.F."/>
            <person name="Rahn T."/>
            <person name="Kunzel S."/>
            <person name="Neulinger S.C."/>
        </authorList>
    </citation>
    <scope>NUCLEOTIDE SEQUENCE [LARGE SCALE GENOMIC DNA]</scope>
    <source>
        <strain evidence="2 3">DSM 161</strain>
    </source>
</reference>
<evidence type="ECO:0000313" key="2">
    <source>
        <dbReference type="EMBL" id="PPQ28277.1"/>
    </source>
</evidence>
<proteinExistence type="predicted"/>
<comment type="caution">
    <text evidence="2">The sequence shown here is derived from an EMBL/GenBank/DDBJ whole genome shotgun (WGS) entry which is preliminary data.</text>
</comment>
<sequence>MASEPGKEPAGTTNRVAELQVSAHLMTLETGLFCVFQAPGSPQPDPVTALPGVRITPAPGIAGRPEAVTVSTFREDGWLNGTAALVRVTDGSAQILVTIYQVKGADAAPRLQVLRLSGEAAVPDAAAAVAAESVVPQPEATRQIMAHVQRTGDVGGNSGDWIGSKGSGLWIEGFGFAPPDGTSIPELEYQAVLGRNWLSPWVEAGKYCGSRGMALPLLGLKIRLKGTSAKNFDCTYSATFVDGSAVGPVSAGETCEAESLAALEAFQVVIQARGAQPRDAQPRDAQPRDARSGAARPVVARKIVPPPAAAKPEPGKGRSPLAKSPIRPRG</sequence>
<dbReference type="RefSeq" id="WP_104521454.1">
    <property type="nucleotide sequence ID" value="NZ_NHRY01000245.1"/>
</dbReference>
<dbReference type="AlphaFoldDB" id="A0A2S6N0X3"/>
<name>A0A2S6N0X3_RHOGL</name>
<dbReference type="OrthoDB" id="7282413at2"/>
<evidence type="ECO:0000313" key="3">
    <source>
        <dbReference type="Proteomes" id="UP000239724"/>
    </source>
</evidence>
<protein>
    <submittedName>
        <fullName evidence="2">Uncharacterized protein</fullName>
    </submittedName>
</protein>